<keyword evidence="2" id="KW-1185">Reference proteome</keyword>
<organism evidence="1 2">
    <name type="scientific">Bacillus amyloliquefaciens (strain ATCC 23350 / DSM 7 / BCRC 11601 / CCUG 28519 / NBRC 15535 / NRRL B-14393 / F)</name>
    <dbReference type="NCBI Taxonomy" id="692420"/>
    <lineage>
        <taxon>Bacteria</taxon>
        <taxon>Bacillati</taxon>
        <taxon>Bacillota</taxon>
        <taxon>Bacilli</taxon>
        <taxon>Bacillales</taxon>
        <taxon>Bacillaceae</taxon>
        <taxon>Bacillus</taxon>
        <taxon>Bacillus amyloliquefaciens group</taxon>
    </lineage>
</organism>
<dbReference type="Proteomes" id="UP000006562">
    <property type="component" value="Chromosome"/>
</dbReference>
<name>A0A9P1JK82_BACAS</name>
<accession>A0A9P1JK82</accession>
<reference evidence="2" key="2">
    <citation type="journal article" date="2011" name="J. Biotechnol.">
        <title>Genome sequence of B. amyloliquefaciens type strain DSM7(T) reveals differences to plant-associated B. amyloliquefaciens FZB42.</title>
        <authorList>
            <person name="Ruckert C."/>
            <person name="Blom J."/>
            <person name="Chen X."/>
            <person name="Reva O."/>
            <person name="Borriss R."/>
        </authorList>
    </citation>
    <scope>NUCLEOTIDE SEQUENCE [LARGE SCALE GENOMIC DNA]</scope>
    <source>
        <strain evidence="2">DSM 7</strain>
    </source>
</reference>
<proteinExistence type="predicted"/>
<sequence length="119" mass="13798">MLRTCFVIHNFGFPGSHYRIFSPNPLQYVTKPDRMQGGHTMEKDPGNDQVTEESLRKLIREQKRMNSEMLAELEQIKAAPLPISHDIQYIKVLLDSSSTHILQDLMHLSKQLPRQKKSL</sequence>
<dbReference type="AlphaFoldDB" id="A0A9P1JK82"/>
<protein>
    <submittedName>
        <fullName evidence="1">Uncharacterized protein</fullName>
    </submittedName>
</protein>
<evidence type="ECO:0000313" key="1">
    <source>
        <dbReference type="EMBL" id="CBI44480.1"/>
    </source>
</evidence>
<evidence type="ECO:0000313" key="2">
    <source>
        <dbReference type="Proteomes" id="UP000006562"/>
    </source>
</evidence>
<dbReference type="EMBL" id="FN597644">
    <property type="protein sequence ID" value="CBI44480.1"/>
    <property type="molecule type" value="Genomic_DNA"/>
</dbReference>
<gene>
    <name evidence="1" type="primary">yvkN</name>
    <name evidence="1" type="ordered locus">BAMF_3354</name>
</gene>
<reference evidence="1 2" key="1">
    <citation type="journal article" date="2011" name="Int. J. Syst. Evol. Microbiol.">
        <title>Relationship of Bacillus amyloliquefaciens clades associated with strains DSM 7T and FZB42T: a proposal for Bacillus amyloliquefaciens subsp. amyloliquefaciens subsp. nov. and Bacillus amyloliquefaciens subsp. plantarum subsp. nov. based on complete genome sequence comparisons.</title>
        <authorList>
            <person name="Borriss R."/>
            <person name="Chen X.H."/>
            <person name="Rueckert C."/>
            <person name="Blom J."/>
            <person name="Becker A."/>
            <person name="Baumgarth B."/>
            <person name="Fan B."/>
            <person name="Pukall R."/>
            <person name="Schumann P."/>
            <person name="Sproer C."/>
            <person name="Junge H."/>
            <person name="Vater J."/>
            <person name="Puhler A."/>
            <person name="Klenk H.P."/>
        </authorList>
    </citation>
    <scope>NUCLEOTIDE SEQUENCE [LARGE SCALE GENOMIC DNA]</scope>
    <source>
        <strain evidence="2">DSM 7</strain>
    </source>
</reference>
<dbReference type="KEGG" id="bao:BAMF_3354"/>